<keyword evidence="1" id="KW-1133">Transmembrane helix</keyword>
<evidence type="ECO:0000313" key="3">
    <source>
        <dbReference type="EMBL" id="MFD0949232.1"/>
    </source>
</evidence>
<keyword evidence="1" id="KW-0472">Membrane</keyword>
<accession>A0ABW3HEF2</accession>
<comment type="caution">
    <text evidence="3">The sequence shown here is derived from an EMBL/GenBank/DDBJ whole genome shotgun (WGS) entry which is preliminary data.</text>
</comment>
<sequence length="152" mass="16319">MRTKTRQISKKDAQRGVAVIEFALVFTIVWAVFWSLICYVAPLIVLQTMHRASAEGARVGAMIDSASLRKVQAEAAASKELKSLPASWRVGIKAIATVCAAPKDDEPCLLTITITQPYAANAPLKPIINLPGIGTIPALPVELRSEASLLLN</sequence>
<keyword evidence="1" id="KW-0812">Transmembrane</keyword>
<feature type="domain" description="TadE-like" evidence="2">
    <location>
        <begin position="16"/>
        <end position="58"/>
    </location>
</feature>
<evidence type="ECO:0000259" key="2">
    <source>
        <dbReference type="Pfam" id="PF07811"/>
    </source>
</evidence>
<reference evidence="4" key="1">
    <citation type="journal article" date="2019" name="Int. J. Syst. Evol. Microbiol.">
        <title>The Global Catalogue of Microorganisms (GCM) 10K type strain sequencing project: providing services to taxonomists for standard genome sequencing and annotation.</title>
        <authorList>
            <consortium name="The Broad Institute Genomics Platform"/>
            <consortium name="The Broad Institute Genome Sequencing Center for Infectious Disease"/>
            <person name="Wu L."/>
            <person name="Ma J."/>
        </authorList>
    </citation>
    <scope>NUCLEOTIDE SEQUENCE [LARGE SCALE GENOMIC DNA]</scope>
    <source>
        <strain evidence="4">CCUG 63419</strain>
    </source>
</reference>
<dbReference type="InterPro" id="IPR012495">
    <property type="entry name" value="TadE-like_dom"/>
</dbReference>
<protein>
    <submittedName>
        <fullName evidence="3">TadE family protein</fullName>
    </submittedName>
</protein>
<evidence type="ECO:0000256" key="1">
    <source>
        <dbReference type="SAM" id="Phobius"/>
    </source>
</evidence>
<proteinExistence type="predicted"/>
<dbReference type="Proteomes" id="UP001597044">
    <property type="component" value="Unassembled WGS sequence"/>
</dbReference>
<feature type="transmembrane region" description="Helical" evidence="1">
    <location>
        <begin position="20"/>
        <end position="45"/>
    </location>
</feature>
<organism evidence="3 4">
    <name type="scientific">Paraperlucidibaca wandonensis</name>
    <dbReference type="NCBI Taxonomy" id="1268273"/>
    <lineage>
        <taxon>Bacteria</taxon>
        <taxon>Pseudomonadati</taxon>
        <taxon>Pseudomonadota</taxon>
        <taxon>Gammaproteobacteria</taxon>
        <taxon>Moraxellales</taxon>
        <taxon>Moraxellaceae</taxon>
        <taxon>Paraperlucidibaca</taxon>
    </lineage>
</organism>
<dbReference type="Pfam" id="PF07811">
    <property type="entry name" value="TadE"/>
    <property type="match status" value="1"/>
</dbReference>
<evidence type="ECO:0000313" key="4">
    <source>
        <dbReference type="Proteomes" id="UP001597044"/>
    </source>
</evidence>
<dbReference type="EMBL" id="JBHTIT010000001">
    <property type="protein sequence ID" value="MFD0949232.1"/>
    <property type="molecule type" value="Genomic_DNA"/>
</dbReference>
<keyword evidence="4" id="KW-1185">Reference proteome</keyword>
<gene>
    <name evidence="3" type="ORF">ACFQ0F_02315</name>
</gene>
<name>A0ABW3HEF2_9GAMM</name>
<dbReference type="RefSeq" id="WP_379068675.1">
    <property type="nucleotide sequence ID" value="NZ_JBHTIT010000001.1"/>
</dbReference>